<keyword evidence="1" id="KW-0833">Ubl conjugation pathway</keyword>
<gene>
    <name evidence="3" type="ORF">TCNE_LOCUS3266</name>
</gene>
<protein>
    <submittedName>
        <fullName evidence="5">HECT domain-containing protein</fullName>
    </submittedName>
</protein>
<dbReference type="Gene3D" id="3.30.2410.10">
    <property type="entry name" value="Hect, E3 ligase catalytic domain"/>
    <property type="match status" value="1"/>
</dbReference>
<evidence type="ECO:0000313" key="3">
    <source>
        <dbReference type="EMBL" id="VDM28983.1"/>
    </source>
</evidence>
<feature type="domain" description="HECT" evidence="2">
    <location>
        <begin position="77"/>
        <end position="109"/>
    </location>
</feature>
<dbReference type="AlphaFoldDB" id="A0A183U446"/>
<keyword evidence="4" id="KW-1185">Reference proteome</keyword>
<dbReference type="PROSITE" id="PS50237">
    <property type="entry name" value="HECT"/>
    <property type="match status" value="1"/>
</dbReference>
<dbReference type="InterPro" id="IPR000569">
    <property type="entry name" value="HECT_dom"/>
</dbReference>
<dbReference type="EMBL" id="UYWY01004004">
    <property type="protein sequence ID" value="VDM28983.1"/>
    <property type="molecule type" value="Genomic_DNA"/>
</dbReference>
<comment type="caution">
    <text evidence="1">Lacks conserved residue(s) required for the propagation of feature annotation.</text>
</comment>
<accession>A0A183U446</accession>
<dbReference type="WBParaSite" id="TCNE_0000326601-mRNA-1">
    <property type="protein sequence ID" value="TCNE_0000326601-mRNA-1"/>
    <property type="gene ID" value="TCNE_0000326601"/>
</dbReference>
<reference evidence="3 4" key="2">
    <citation type="submission" date="2018-11" db="EMBL/GenBank/DDBJ databases">
        <authorList>
            <consortium name="Pathogen Informatics"/>
        </authorList>
    </citation>
    <scope>NUCLEOTIDE SEQUENCE [LARGE SCALE GENOMIC DNA]</scope>
</reference>
<dbReference type="GO" id="GO:0004842">
    <property type="term" value="F:ubiquitin-protein transferase activity"/>
    <property type="evidence" value="ECO:0007669"/>
    <property type="project" value="InterPro"/>
</dbReference>
<dbReference type="Proteomes" id="UP000050794">
    <property type="component" value="Unassembled WGS sequence"/>
</dbReference>
<evidence type="ECO:0000259" key="2">
    <source>
        <dbReference type="PROSITE" id="PS50237"/>
    </source>
</evidence>
<organism evidence="4 5">
    <name type="scientific">Toxocara canis</name>
    <name type="common">Canine roundworm</name>
    <dbReference type="NCBI Taxonomy" id="6265"/>
    <lineage>
        <taxon>Eukaryota</taxon>
        <taxon>Metazoa</taxon>
        <taxon>Ecdysozoa</taxon>
        <taxon>Nematoda</taxon>
        <taxon>Chromadorea</taxon>
        <taxon>Rhabditida</taxon>
        <taxon>Spirurina</taxon>
        <taxon>Ascaridomorpha</taxon>
        <taxon>Ascaridoidea</taxon>
        <taxon>Toxocaridae</taxon>
        <taxon>Toxocara</taxon>
    </lineage>
</organism>
<evidence type="ECO:0000313" key="5">
    <source>
        <dbReference type="WBParaSite" id="TCNE_0000326601-mRNA-1"/>
    </source>
</evidence>
<sequence>MEKFIAYYVTIELSQILSIFTSVVLRLNNAYFYGLVFNVRARGVFFRARNDDLQEQFSWGITFSLKVNDFLLRNFSFDQLDLPQSESYEKLREMLLLAVRERTEGFGSA</sequence>
<proteinExistence type="predicted"/>
<evidence type="ECO:0000256" key="1">
    <source>
        <dbReference type="PROSITE-ProRule" id="PRU00104"/>
    </source>
</evidence>
<evidence type="ECO:0000313" key="4">
    <source>
        <dbReference type="Proteomes" id="UP000050794"/>
    </source>
</evidence>
<reference evidence="5" key="1">
    <citation type="submission" date="2016-06" db="UniProtKB">
        <authorList>
            <consortium name="WormBaseParasite"/>
        </authorList>
    </citation>
    <scope>IDENTIFICATION</scope>
</reference>
<name>A0A183U446_TOXCA</name>